<proteinExistence type="predicted"/>
<gene>
    <name evidence="1" type="ORF">GCM10011585_18300</name>
</gene>
<dbReference type="SUPFAM" id="SSF50952">
    <property type="entry name" value="Soluble quinoprotein glucose dehydrogenase"/>
    <property type="match status" value="1"/>
</dbReference>
<reference evidence="1" key="1">
    <citation type="journal article" date="2014" name="Int. J. Syst. Evol. Microbiol.">
        <title>Complete genome sequence of Corynebacterium casei LMG S-19264T (=DSM 44701T), isolated from a smear-ripened cheese.</title>
        <authorList>
            <consortium name="US DOE Joint Genome Institute (JGI-PGF)"/>
            <person name="Walter F."/>
            <person name="Albersmeier A."/>
            <person name="Kalinowski J."/>
            <person name="Ruckert C."/>
        </authorList>
    </citation>
    <scope>NUCLEOTIDE SEQUENCE</scope>
    <source>
        <strain evidence="1">CGMCC 1.12997</strain>
    </source>
</reference>
<organism evidence="1 2">
    <name type="scientific">Edaphobacter dinghuensis</name>
    <dbReference type="NCBI Taxonomy" id="1560005"/>
    <lineage>
        <taxon>Bacteria</taxon>
        <taxon>Pseudomonadati</taxon>
        <taxon>Acidobacteriota</taxon>
        <taxon>Terriglobia</taxon>
        <taxon>Terriglobales</taxon>
        <taxon>Acidobacteriaceae</taxon>
        <taxon>Edaphobacter</taxon>
    </lineage>
</organism>
<keyword evidence="2" id="KW-1185">Reference proteome</keyword>
<evidence type="ECO:0000313" key="2">
    <source>
        <dbReference type="Proteomes" id="UP000647241"/>
    </source>
</evidence>
<dbReference type="InterPro" id="IPR011041">
    <property type="entry name" value="Quinoprot_gluc/sorb_DH_b-prop"/>
</dbReference>
<accession>A0A917HDT1</accession>
<reference evidence="1" key="2">
    <citation type="submission" date="2020-09" db="EMBL/GenBank/DDBJ databases">
        <authorList>
            <person name="Sun Q."/>
            <person name="Zhou Y."/>
        </authorList>
    </citation>
    <scope>NUCLEOTIDE SEQUENCE</scope>
    <source>
        <strain evidence="1">CGMCC 1.12997</strain>
    </source>
</reference>
<dbReference type="Proteomes" id="UP000647241">
    <property type="component" value="Unassembled WGS sequence"/>
</dbReference>
<evidence type="ECO:0000313" key="1">
    <source>
        <dbReference type="EMBL" id="GGG75782.1"/>
    </source>
</evidence>
<dbReference type="AlphaFoldDB" id="A0A917HDT1"/>
<dbReference type="EMBL" id="BMGT01000002">
    <property type="protein sequence ID" value="GGG75782.1"/>
    <property type="molecule type" value="Genomic_DNA"/>
</dbReference>
<comment type="caution">
    <text evidence="1">The sequence shown here is derived from an EMBL/GenBank/DDBJ whole genome shotgun (WGS) entry which is preliminary data.</text>
</comment>
<name>A0A917HDT1_9BACT</name>
<protein>
    <submittedName>
        <fullName evidence="1">Uncharacterized protein</fullName>
    </submittedName>
</protein>
<sequence>MIKSIRTDGLVGQIMLLSGENILASRIDTPGLFSKKTCIEKWSFSSGILDRQFCDKGYTVSAALAASVTAGRVVGFASQIHKSIEGQVYAASGRVDVWDIKSGSLIASSADVPHFVSSLQVSSSGEWVMADQTLFQVSTSP</sequence>